<reference evidence="1 2" key="1">
    <citation type="journal article" date="2019" name="Nat. Med.">
        <title>A library of human gut bacterial isolates paired with longitudinal multiomics data enables mechanistic microbiome research.</title>
        <authorList>
            <person name="Poyet M."/>
            <person name="Groussin M."/>
            <person name="Gibbons S.M."/>
            <person name="Avila-Pacheco J."/>
            <person name="Jiang X."/>
            <person name="Kearney S.M."/>
            <person name="Perrotta A.R."/>
            <person name="Berdy B."/>
            <person name="Zhao S."/>
            <person name="Lieberman T.D."/>
            <person name="Swanson P.K."/>
            <person name="Smith M."/>
            <person name="Roesemann S."/>
            <person name="Alexander J.E."/>
            <person name="Rich S.A."/>
            <person name="Livny J."/>
            <person name="Vlamakis H."/>
            <person name="Clish C."/>
            <person name="Bullock K."/>
            <person name="Deik A."/>
            <person name="Scott J."/>
            <person name="Pierce K.A."/>
            <person name="Xavier R.J."/>
            <person name="Alm E.J."/>
        </authorList>
    </citation>
    <scope>NUCLEOTIDE SEQUENCE [LARGE SCALE GENOMIC DNA]</scope>
    <source>
        <strain evidence="1 2">BIOML-A156</strain>
    </source>
</reference>
<dbReference type="EMBL" id="WCRS01000007">
    <property type="protein sequence ID" value="KAB4473760.1"/>
    <property type="molecule type" value="Genomic_DNA"/>
</dbReference>
<name>A0A6I0SA08_BACT4</name>
<evidence type="ECO:0000313" key="2">
    <source>
        <dbReference type="Proteomes" id="UP000488521"/>
    </source>
</evidence>
<organism evidence="1 2">
    <name type="scientific">Bacteroides thetaiotaomicron</name>
    <dbReference type="NCBI Taxonomy" id="818"/>
    <lineage>
        <taxon>Bacteria</taxon>
        <taxon>Pseudomonadati</taxon>
        <taxon>Bacteroidota</taxon>
        <taxon>Bacteroidia</taxon>
        <taxon>Bacteroidales</taxon>
        <taxon>Bacteroidaceae</taxon>
        <taxon>Bacteroides</taxon>
    </lineage>
</organism>
<gene>
    <name evidence="1" type="ORF">GAN59_13035</name>
</gene>
<proteinExistence type="predicted"/>
<dbReference type="Proteomes" id="UP000488521">
    <property type="component" value="Unassembled WGS sequence"/>
</dbReference>
<dbReference type="AlphaFoldDB" id="A0A6I0SA08"/>
<accession>A0A6I0SA08</accession>
<protein>
    <recommendedName>
        <fullName evidence="3">TonB-dependent Receptor Plug Domain</fullName>
    </recommendedName>
</protein>
<evidence type="ECO:0008006" key="3">
    <source>
        <dbReference type="Google" id="ProtNLM"/>
    </source>
</evidence>
<sequence>MESDSLHEHDKSWKAFFITTLFILCTANVYAQSSDTIFSRYFRYAQNFADSYPREKVSLHLDNASYYLGDTIWFKAYVVTAEQNLPTTISKPLYVELLDQLGNVVERQIIQLTDGEGTGQIILNNTFFTGYYEMRAYTKWMLAFDNPSCFSRVLPVYRKRLSDEETPRSIATYRMDASMKQRPKDKEKKFTVRFFPEGGQLVKGISSIVAFEATSRDKGAADVEGTVVLPSGEELAHIRSLHDGMGYFEYKPEEKAGVAKIDYEGSTYQFDLPEALPQGYVLRIDNRREMLDITVARSSQAMKDTLAVFVSSQGRPYKCMTLDFEDELNCQFRISTKELPPGVQQISLVNLKGETLCERFCYVMPRSSMLLACKTDHALYRPFEPVTCRIKVRDHLNRPVQANLSVSIRNGVESDFREYDHSIYTDLLLVSDLKGYIHQPGFYFENQSAERFKMLDVLLLVRGWRKYDLSRLIGKRPFLPRYLPETSLTLYGQVESYFGKALRNVGVSILARRDSVSIAGMTKTDSLGYFSAPVDGFSGSMDALIQTRNEGKKWNKQAVVKLFRNFEPSLRKLDYYELNPEWKETGDLKQLLDTLDIAYKDSVFGPDHHLLDEVVVNAKRLNLLLKQTERFEKEILGYYNITQVVDKMRDKGEAVYNLPMLLKELNPNFRLSDSLSLHYNNSRVLFIVNGGVLSYGKTDYVLDKDVDAIKSIMLYYDQAGGESVFVMNKQSNRVTKFTANNFWSGRWQDGDLSDLPLQDAIGADSGPDALWGEKDRKTMKKSPLQKSSVVVCSITTIDDWDPNKTYKARRGIRHTYIQGYNEPLEFYSPAYPDGAPLYTEDSRRTLYWNPNVKTNEKGEAVIRCYNSDNSAPLIINVETLYKGSPSSLNIYSIDY</sequence>
<comment type="caution">
    <text evidence="1">The sequence shown here is derived from an EMBL/GenBank/DDBJ whole genome shotgun (WGS) entry which is preliminary data.</text>
</comment>
<dbReference type="Gene3D" id="2.60.40.1930">
    <property type="match status" value="1"/>
</dbReference>
<evidence type="ECO:0000313" key="1">
    <source>
        <dbReference type="EMBL" id="KAB4473760.1"/>
    </source>
</evidence>